<organism evidence="1">
    <name type="scientific">Arundo donax</name>
    <name type="common">Giant reed</name>
    <name type="synonym">Donax arundinaceus</name>
    <dbReference type="NCBI Taxonomy" id="35708"/>
    <lineage>
        <taxon>Eukaryota</taxon>
        <taxon>Viridiplantae</taxon>
        <taxon>Streptophyta</taxon>
        <taxon>Embryophyta</taxon>
        <taxon>Tracheophyta</taxon>
        <taxon>Spermatophyta</taxon>
        <taxon>Magnoliopsida</taxon>
        <taxon>Liliopsida</taxon>
        <taxon>Poales</taxon>
        <taxon>Poaceae</taxon>
        <taxon>PACMAD clade</taxon>
        <taxon>Arundinoideae</taxon>
        <taxon>Arundineae</taxon>
        <taxon>Arundo</taxon>
    </lineage>
</organism>
<protein>
    <submittedName>
        <fullName evidence="1">Uncharacterized protein</fullName>
    </submittedName>
</protein>
<name>A0A0A9BNU9_ARUDO</name>
<accession>A0A0A9BNU9</accession>
<sequence length="8" mass="970">MLIYESKS</sequence>
<reference evidence="1" key="2">
    <citation type="journal article" date="2015" name="Data Brief">
        <title>Shoot transcriptome of the giant reed, Arundo donax.</title>
        <authorList>
            <person name="Barrero R.A."/>
            <person name="Guerrero F.D."/>
            <person name="Moolhuijzen P."/>
            <person name="Goolsby J.A."/>
            <person name="Tidwell J."/>
            <person name="Bellgard S.E."/>
            <person name="Bellgard M.I."/>
        </authorList>
    </citation>
    <scope>NUCLEOTIDE SEQUENCE</scope>
    <source>
        <tissue evidence="1">Shoot tissue taken approximately 20 cm above the soil surface</tissue>
    </source>
</reference>
<evidence type="ECO:0000313" key="1">
    <source>
        <dbReference type="EMBL" id="JAD60957.1"/>
    </source>
</evidence>
<proteinExistence type="predicted"/>
<dbReference type="EMBL" id="GBRH01236938">
    <property type="protein sequence ID" value="JAD60957.1"/>
    <property type="molecule type" value="Transcribed_RNA"/>
</dbReference>
<reference evidence="1" key="1">
    <citation type="submission" date="2014-09" db="EMBL/GenBank/DDBJ databases">
        <authorList>
            <person name="Magalhaes I.L.F."/>
            <person name="Oliveira U."/>
            <person name="Santos F.R."/>
            <person name="Vidigal T.H.D.A."/>
            <person name="Brescovit A.D."/>
            <person name="Santos A.J."/>
        </authorList>
    </citation>
    <scope>NUCLEOTIDE SEQUENCE</scope>
    <source>
        <tissue evidence="1">Shoot tissue taken approximately 20 cm above the soil surface</tissue>
    </source>
</reference>